<dbReference type="InterPro" id="IPR012885">
    <property type="entry name" value="F-box_Sdz-33"/>
</dbReference>
<organism evidence="3">
    <name type="scientific">Caenorhabditis brenneri</name>
    <name type="common">Nematode worm</name>
    <dbReference type="NCBI Taxonomy" id="135651"/>
    <lineage>
        <taxon>Eukaryota</taxon>
        <taxon>Metazoa</taxon>
        <taxon>Ecdysozoa</taxon>
        <taxon>Nematoda</taxon>
        <taxon>Chromadorea</taxon>
        <taxon>Rhabditida</taxon>
        <taxon>Rhabditina</taxon>
        <taxon>Rhabditomorpha</taxon>
        <taxon>Rhabditoidea</taxon>
        <taxon>Rhabditidae</taxon>
        <taxon>Peloderinae</taxon>
        <taxon>Caenorhabditis</taxon>
    </lineage>
</organism>
<dbReference type="AlphaFoldDB" id="G0MW59"/>
<dbReference type="HOGENOM" id="CLU_702541_0_0_1"/>
<evidence type="ECO:0000259" key="1">
    <source>
        <dbReference type="PROSITE" id="PS50181"/>
    </source>
</evidence>
<accession>G0MW59</accession>
<dbReference type="FunCoup" id="G0MW59">
    <property type="interactions" value="1876"/>
</dbReference>
<evidence type="ECO:0000313" key="2">
    <source>
        <dbReference type="EMBL" id="EGT45881.1"/>
    </source>
</evidence>
<dbReference type="InParanoid" id="G0MW59"/>
<name>G0MW59_CAEBE</name>
<dbReference type="InterPro" id="IPR001810">
    <property type="entry name" value="F-box_dom"/>
</dbReference>
<gene>
    <name evidence="2" type="ORF">CAEBREN_09288</name>
</gene>
<sequence length="393" mass="45848">MGLPLLKLPYLPIKAILNTTGFLELFFLTQVSKRMEWIIKNHVKIRNHRFNISIHNDVSFELISPKSELPVSSIVLKPTRKLEASPFISYFDLKFEKWGRVPCISTNFGFGFSTVELYCDDFTLAKDIHDKIHDIFQIPIENVKVDLSDIRDKIKWTVGWLNYLTFPKIEISGCCYFADYIDTIQSVRSSGRVMFSAKPVMTYELEALNVNLEHITFHRAEWFRPHYLESLNSRFIGISPVSFSDWDINQFLHAVKRGAYPNLREATLELKRRVAADNIFAGLDAVEDTAGSTRLRRNRMSRRNLRSQHDEIPMFEIKTPLEQREMINEKGKLYLPDKELRRKLPVIAMLNSWRETFRTTIKGNMKLPLLECVLEKLPVPTEENSSSHEKLFM</sequence>
<dbReference type="PROSITE" id="PS50181">
    <property type="entry name" value="FBOX"/>
    <property type="match status" value="1"/>
</dbReference>
<dbReference type="Proteomes" id="UP000008068">
    <property type="component" value="Unassembled WGS sequence"/>
</dbReference>
<reference evidence="3" key="1">
    <citation type="submission" date="2011-07" db="EMBL/GenBank/DDBJ databases">
        <authorList>
            <consortium name="Caenorhabditis brenneri Sequencing and Analysis Consortium"/>
            <person name="Wilson R.K."/>
        </authorList>
    </citation>
    <scope>NUCLEOTIDE SEQUENCE [LARGE SCALE GENOMIC DNA]</scope>
    <source>
        <strain evidence="3">PB2801</strain>
    </source>
</reference>
<keyword evidence="3" id="KW-1185">Reference proteome</keyword>
<protein>
    <recommendedName>
        <fullName evidence="1">F-box domain-containing protein</fullName>
    </recommendedName>
</protein>
<proteinExistence type="predicted"/>
<dbReference type="PANTHER" id="PTHR21503:SF8">
    <property type="entry name" value="F-BOX ASSOCIATED DOMAIN-CONTAINING PROTEIN-RELATED"/>
    <property type="match status" value="1"/>
</dbReference>
<dbReference type="Pfam" id="PF07735">
    <property type="entry name" value="FBA_2"/>
    <property type="match status" value="1"/>
</dbReference>
<dbReference type="PANTHER" id="PTHR21503">
    <property type="entry name" value="F-BOX-CONTAINING HYPOTHETICAL PROTEIN C.ELEGANS"/>
    <property type="match status" value="1"/>
</dbReference>
<feature type="domain" description="F-box" evidence="1">
    <location>
        <begin position="2"/>
        <end position="48"/>
    </location>
</feature>
<dbReference type="EMBL" id="GL379816">
    <property type="protein sequence ID" value="EGT45881.1"/>
    <property type="molecule type" value="Genomic_DNA"/>
</dbReference>
<evidence type="ECO:0000313" key="3">
    <source>
        <dbReference type="Proteomes" id="UP000008068"/>
    </source>
</evidence>